<keyword evidence="6 7" id="KW-0067">ATP-binding</keyword>
<evidence type="ECO:0000256" key="7">
    <source>
        <dbReference type="PROSITE-ProRule" id="PRU10141"/>
    </source>
</evidence>
<accession>A0A4Q7TFB7</accession>
<keyword evidence="5 11" id="KW-0418">Kinase</keyword>
<feature type="binding site" evidence="7">
    <location>
        <position position="52"/>
    </location>
    <ligand>
        <name>ATP</name>
        <dbReference type="ChEBI" id="CHEBI:30616"/>
    </ligand>
</feature>
<dbReference type="InterPro" id="IPR017441">
    <property type="entry name" value="Protein_kinase_ATP_BS"/>
</dbReference>
<dbReference type="PANTHER" id="PTHR43289:SF6">
    <property type="entry name" value="SERINE_THREONINE-PROTEIN KINASE NEKL-3"/>
    <property type="match status" value="1"/>
</dbReference>
<dbReference type="InterPro" id="IPR011009">
    <property type="entry name" value="Kinase-like_dom_sf"/>
</dbReference>
<dbReference type="Gene3D" id="1.10.510.10">
    <property type="entry name" value="Transferase(Phosphotransferase) domain 1"/>
    <property type="match status" value="1"/>
</dbReference>
<dbReference type="CDD" id="cd14014">
    <property type="entry name" value="STKc_PknB_like"/>
    <property type="match status" value="1"/>
</dbReference>
<dbReference type="EMBL" id="SGXT01000016">
    <property type="protein sequence ID" value="RZT59195.1"/>
    <property type="molecule type" value="Genomic_DNA"/>
</dbReference>
<evidence type="ECO:0000256" key="9">
    <source>
        <dbReference type="SAM" id="Phobius"/>
    </source>
</evidence>
<organism evidence="11 12">
    <name type="scientific">Microcella alkaliphila</name>
    <dbReference type="NCBI Taxonomy" id="279828"/>
    <lineage>
        <taxon>Bacteria</taxon>
        <taxon>Bacillati</taxon>
        <taxon>Actinomycetota</taxon>
        <taxon>Actinomycetes</taxon>
        <taxon>Micrococcales</taxon>
        <taxon>Microbacteriaceae</taxon>
        <taxon>Microcella</taxon>
    </lineage>
</organism>
<dbReference type="EC" id="2.7.11.1" evidence="1"/>
<keyword evidence="9" id="KW-0472">Membrane</keyword>
<evidence type="ECO:0000256" key="6">
    <source>
        <dbReference type="ARBA" id="ARBA00022840"/>
    </source>
</evidence>
<feature type="compositionally biased region" description="Basic and acidic residues" evidence="8">
    <location>
        <begin position="355"/>
        <end position="364"/>
    </location>
</feature>
<dbReference type="OrthoDB" id="9762169at2"/>
<dbReference type="PROSITE" id="PS50011">
    <property type="entry name" value="PROTEIN_KINASE_DOM"/>
    <property type="match status" value="1"/>
</dbReference>
<evidence type="ECO:0000256" key="5">
    <source>
        <dbReference type="ARBA" id="ARBA00022777"/>
    </source>
</evidence>
<proteinExistence type="predicted"/>
<dbReference type="GO" id="GO:0004674">
    <property type="term" value="F:protein serine/threonine kinase activity"/>
    <property type="evidence" value="ECO:0007669"/>
    <property type="project" value="UniProtKB-KW"/>
</dbReference>
<evidence type="ECO:0000256" key="3">
    <source>
        <dbReference type="ARBA" id="ARBA00022679"/>
    </source>
</evidence>
<dbReference type="InterPro" id="IPR008271">
    <property type="entry name" value="Ser/Thr_kinase_AS"/>
</dbReference>
<evidence type="ECO:0000256" key="8">
    <source>
        <dbReference type="SAM" id="MobiDB-lite"/>
    </source>
</evidence>
<dbReference type="RefSeq" id="WP_130283149.1">
    <property type="nucleotide sequence ID" value="NZ_SGXT01000016.1"/>
</dbReference>
<dbReference type="Gene3D" id="3.30.200.20">
    <property type="entry name" value="Phosphorylase Kinase, domain 1"/>
    <property type="match status" value="1"/>
</dbReference>
<feature type="domain" description="Protein kinase" evidence="10">
    <location>
        <begin position="23"/>
        <end position="289"/>
    </location>
</feature>
<dbReference type="PROSITE" id="PS00108">
    <property type="entry name" value="PROTEIN_KINASE_ST"/>
    <property type="match status" value="1"/>
</dbReference>
<keyword evidence="3" id="KW-0808">Transferase</keyword>
<dbReference type="Proteomes" id="UP000292408">
    <property type="component" value="Unassembled WGS sequence"/>
</dbReference>
<evidence type="ECO:0000256" key="2">
    <source>
        <dbReference type="ARBA" id="ARBA00022527"/>
    </source>
</evidence>
<comment type="caution">
    <text evidence="11">The sequence shown here is derived from an EMBL/GenBank/DDBJ whole genome shotgun (WGS) entry which is preliminary data.</text>
</comment>
<evidence type="ECO:0000256" key="1">
    <source>
        <dbReference type="ARBA" id="ARBA00012513"/>
    </source>
</evidence>
<protein>
    <recommendedName>
        <fullName evidence="1">non-specific serine/threonine protein kinase</fullName>
        <ecNumber evidence="1">2.7.11.1</ecNumber>
    </recommendedName>
</protein>
<keyword evidence="9" id="KW-0812">Transmembrane</keyword>
<dbReference type="Pfam" id="PF00069">
    <property type="entry name" value="Pkinase"/>
    <property type="match status" value="1"/>
</dbReference>
<keyword evidence="4 7" id="KW-0547">Nucleotide-binding</keyword>
<feature type="transmembrane region" description="Helical" evidence="9">
    <location>
        <begin position="372"/>
        <end position="396"/>
    </location>
</feature>
<dbReference type="PANTHER" id="PTHR43289">
    <property type="entry name" value="MITOGEN-ACTIVATED PROTEIN KINASE KINASE KINASE 20-RELATED"/>
    <property type="match status" value="1"/>
</dbReference>
<dbReference type="AlphaFoldDB" id="A0A4Q7TFB7"/>
<feature type="region of interest" description="Disordered" evidence="8">
    <location>
        <begin position="343"/>
        <end position="365"/>
    </location>
</feature>
<keyword evidence="9" id="KW-1133">Transmembrane helix</keyword>
<evidence type="ECO:0000259" key="10">
    <source>
        <dbReference type="PROSITE" id="PS50011"/>
    </source>
</evidence>
<dbReference type="InterPro" id="IPR000719">
    <property type="entry name" value="Prot_kinase_dom"/>
</dbReference>
<gene>
    <name evidence="11" type="ORF">EV140_1798</name>
</gene>
<keyword evidence="12" id="KW-1185">Reference proteome</keyword>
<dbReference type="SMART" id="SM00220">
    <property type="entry name" value="S_TKc"/>
    <property type="match status" value="1"/>
</dbReference>
<dbReference type="GO" id="GO:0005524">
    <property type="term" value="F:ATP binding"/>
    <property type="evidence" value="ECO:0007669"/>
    <property type="project" value="UniProtKB-UniRule"/>
</dbReference>
<evidence type="ECO:0000313" key="11">
    <source>
        <dbReference type="EMBL" id="RZT59195.1"/>
    </source>
</evidence>
<keyword evidence="2 11" id="KW-0723">Serine/threonine-protein kinase</keyword>
<dbReference type="PROSITE" id="PS00107">
    <property type="entry name" value="PROTEIN_KINASE_ATP"/>
    <property type="match status" value="1"/>
</dbReference>
<reference evidence="11 12" key="1">
    <citation type="journal article" date="2015" name="Stand. Genomic Sci.">
        <title>Genomic Encyclopedia of Bacterial and Archaeal Type Strains, Phase III: the genomes of soil and plant-associated and newly described type strains.</title>
        <authorList>
            <person name="Whitman W.B."/>
            <person name="Woyke T."/>
            <person name="Klenk H.P."/>
            <person name="Zhou Y."/>
            <person name="Lilburn T.G."/>
            <person name="Beck B.J."/>
            <person name="De Vos P."/>
            <person name="Vandamme P."/>
            <person name="Eisen J.A."/>
            <person name="Garrity G."/>
            <person name="Hugenholtz P."/>
            <person name="Kyrpides N.C."/>
        </authorList>
    </citation>
    <scope>NUCLEOTIDE SEQUENCE [LARGE SCALE GENOMIC DNA]</scope>
    <source>
        <strain evidence="11 12">AC4r</strain>
    </source>
</reference>
<name>A0A4Q7TFB7_9MICO</name>
<sequence>MTATSAGTSGLDLAPGRIVGDRYRVDRLIGRGGMSSVFAATDTQLGREVALKVFRAELAAGDGMRRHRDEVDLLAGLNHPALVTLFDAVDGVPAPGGAALVLELVDGDDLGRMISRGRLPHDQVAVIGATIAEALAHIHARGIIHRDVKPGNILVPATAEGETAPRAKLVDFGIARLVDADGQTGTGAVLGTVHYLSPEQALGSAVEPPSDIYSLALVLLEALTGRRAFDAAGVEAAAARVTRDPAIPHDMHVGWGSLLGRMSARDPDDRPTALEVADELRGLADVPALPEIDDDSAATVATPVSAPASTAEVAIDDEATGAMPEPTRILPPVEQRTTGVIGGAGRTESAARAADATRPHESRRPFGLRGRLARVVLGAAAAIAVVSLGVAGVALATSLTAGNSSVKPAVEYPSVPGELGDNLERLQRSVTP</sequence>
<dbReference type="SUPFAM" id="SSF56112">
    <property type="entry name" value="Protein kinase-like (PK-like)"/>
    <property type="match status" value="1"/>
</dbReference>
<evidence type="ECO:0000313" key="12">
    <source>
        <dbReference type="Proteomes" id="UP000292408"/>
    </source>
</evidence>
<evidence type="ECO:0000256" key="4">
    <source>
        <dbReference type="ARBA" id="ARBA00022741"/>
    </source>
</evidence>